<organism evidence="4 5">
    <name type="scientific">Marasmius tenuissimus</name>
    <dbReference type="NCBI Taxonomy" id="585030"/>
    <lineage>
        <taxon>Eukaryota</taxon>
        <taxon>Fungi</taxon>
        <taxon>Dikarya</taxon>
        <taxon>Basidiomycota</taxon>
        <taxon>Agaricomycotina</taxon>
        <taxon>Agaricomycetes</taxon>
        <taxon>Agaricomycetidae</taxon>
        <taxon>Agaricales</taxon>
        <taxon>Marasmiineae</taxon>
        <taxon>Marasmiaceae</taxon>
        <taxon>Marasmius</taxon>
    </lineage>
</organism>
<evidence type="ECO:0000259" key="3">
    <source>
        <dbReference type="Pfam" id="PF09349"/>
    </source>
</evidence>
<keyword evidence="1" id="KW-0659">Purine metabolism</keyword>
<evidence type="ECO:0000256" key="1">
    <source>
        <dbReference type="ARBA" id="ARBA00022631"/>
    </source>
</evidence>
<name>A0ABR2ZFJ2_9AGAR</name>
<dbReference type="Gene3D" id="1.10.3330.10">
    <property type="entry name" value="Oxo-4-hydroxy-4-carboxy-5-ureidoimidazoline decarboxylase"/>
    <property type="match status" value="1"/>
</dbReference>
<protein>
    <recommendedName>
        <fullName evidence="3">Oxo-4-hydroxy-4-carboxy-5-ureidoimidazoline decarboxylase domain-containing protein</fullName>
    </recommendedName>
</protein>
<proteinExistence type="predicted"/>
<comment type="caution">
    <text evidence="4">The sequence shown here is derived from an EMBL/GenBank/DDBJ whole genome shotgun (WGS) entry which is preliminary data.</text>
</comment>
<dbReference type="InterPro" id="IPR036778">
    <property type="entry name" value="OHCU_decarboxylase_sf"/>
</dbReference>
<accession>A0ABR2ZFJ2</accession>
<reference evidence="4 5" key="1">
    <citation type="submission" date="2024-05" db="EMBL/GenBank/DDBJ databases">
        <title>A draft genome resource for the thread blight pathogen Marasmius tenuissimus strain MS-2.</title>
        <authorList>
            <person name="Yulfo-Soto G.E."/>
            <person name="Baruah I.K."/>
            <person name="Amoako-Attah I."/>
            <person name="Bukari Y."/>
            <person name="Meinhardt L.W."/>
            <person name="Bailey B.A."/>
            <person name="Cohen S.P."/>
        </authorList>
    </citation>
    <scope>NUCLEOTIDE SEQUENCE [LARGE SCALE GENOMIC DNA]</scope>
    <source>
        <strain evidence="4 5">MS-2</strain>
    </source>
</reference>
<gene>
    <name evidence="4" type="ORF">AAF712_012789</name>
</gene>
<evidence type="ECO:0000313" key="5">
    <source>
        <dbReference type="Proteomes" id="UP001437256"/>
    </source>
</evidence>
<dbReference type="EMBL" id="JBBXMP010000177">
    <property type="protein sequence ID" value="KAL0060420.1"/>
    <property type="molecule type" value="Genomic_DNA"/>
</dbReference>
<dbReference type="SUPFAM" id="SSF158694">
    <property type="entry name" value="UraD-Like"/>
    <property type="match status" value="1"/>
</dbReference>
<sequence length="199" mass="21574">MLPPLSTLKESSGPDSPLSSALSTLFEPSPILSTHLEPHIHGVLASREPTSYSELIALSISHIQSWPHDLQAQFIAGHPRIGESKNLSKLSAKEQGATPSTAPTPPEVLNRLAHLNTCYEKRYPGLRYIIFVNGRSRAAVAEALEDQLELAHSLSSDEPTLDAIEAVEIGGEEWSSELKRAVEDVGRIAQSRLKTLSVA</sequence>
<dbReference type="Proteomes" id="UP001437256">
    <property type="component" value="Unassembled WGS sequence"/>
</dbReference>
<dbReference type="InterPro" id="IPR018020">
    <property type="entry name" value="OHCU_decarboxylase"/>
</dbReference>
<dbReference type="PANTHER" id="PTHR37987">
    <property type="entry name" value="CHROMOSOME 9, WHOLE GENOME SHOTGUN SEQUENCE"/>
    <property type="match status" value="1"/>
</dbReference>
<evidence type="ECO:0000313" key="4">
    <source>
        <dbReference type="EMBL" id="KAL0060420.1"/>
    </source>
</evidence>
<feature type="region of interest" description="Disordered" evidence="2">
    <location>
        <begin position="1"/>
        <end position="21"/>
    </location>
</feature>
<feature type="domain" description="Oxo-4-hydroxy-4-carboxy-5-ureidoimidazoline decarboxylase" evidence="3">
    <location>
        <begin position="19"/>
        <end position="193"/>
    </location>
</feature>
<feature type="compositionally biased region" description="Polar residues" evidence="2">
    <location>
        <begin position="8"/>
        <end position="21"/>
    </location>
</feature>
<dbReference type="Pfam" id="PF09349">
    <property type="entry name" value="OHCU_decarbox"/>
    <property type="match status" value="1"/>
</dbReference>
<dbReference type="PANTHER" id="PTHR37987:SF1">
    <property type="entry name" value="OXO-4-HYDROXY-4-CARBOXY-5-UREIDOIMIDAZOLINE DECARBOXYLASE DOMAIN-CONTAINING PROTEIN"/>
    <property type="match status" value="1"/>
</dbReference>
<evidence type="ECO:0000256" key="2">
    <source>
        <dbReference type="SAM" id="MobiDB-lite"/>
    </source>
</evidence>
<keyword evidence="5" id="KW-1185">Reference proteome</keyword>